<dbReference type="Proteomes" id="UP000799770">
    <property type="component" value="Unassembled WGS sequence"/>
</dbReference>
<dbReference type="PANTHER" id="PTHR15608">
    <property type="entry name" value="SPLICING FACTOR U2AF-ASSOCIATED PROTEIN 2"/>
    <property type="match status" value="1"/>
</dbReference>
<dbReference type="SUPFAM" id="SSF54928">
    <property type="entry name" value="RNA-binding domain, RBD"/>
    <property type="match status" value="2"/>
</dbReference>
<keyword evidence="11" id="KW-1185">Reference proteome</keyword>
<evidence type="ECO:0000256" key="1">
    <source>
        <dbReference type="ARBA" id="ARBA00007747"/>
    </source>
</evidence>
<evidence type="ECO:0000256" key="7">
    <source>
        <dbReference type="SAM" id="Coils"/>
    </source>
</evidence>
<dbReference type="GO" id="GO:0005684">
    <property type="term" value="C:U2-type spliceosomal complex"/>
    <property type="evidence" value="ECO:0007669"/>
    <property type="project" value="TreeGrafter"/>
</dbReference>
<feature type="compositionally biased region" description="Basic and acidic residues" evidence="8">
    <location>
        <begin position="353"/>
        <end position="364"/>
    </location>
</feature>
<proteinExistence type="inferred from homology"/>
<dbReference type="OrthoDB" id="10258585at2759"/>
<reference evidence="10" key="1">
    <citation type="journal article" date="2020" name="Stud. Mycol.">
        <title>101 Dothideomycetes genomes: a test case for predicting lifestyles and emergence of pathogens.</title>
        <authorList>
            <person name="Haridas S."/>
            <person name="Albert R."/>
            <person name="Binder M."/>
            <person name="Bloem J."/>
            <person name="Labutti K."/>
            <person name="Salamov A."/>
            <person name="Andreopoulos B."/>
            <person name="Baker S."/>
            <person name="Barry K."/>
            <person name="Bills G."/>
            <person name="Bluhm B."/>
            <person name="Cannon C."/>
            <person name="Castanera R."/>
            <person name="Culley D."/>
            <person name="Daum C."/>
            <person name="Ezra D."/>
            <person name="Gonzalez J."/>
            <person name="Henrissat B."/>
            <person name="Kuo A."/>
            <person name="Liang C."/>
            <person name="Lipzen A."/>
            <person name="Lutzoni F."/>
            <person name="Magnuson J."/>
            <person name="Mondo S."/>
            <person name="Nolan M."/>
            <person name="Ohm R."/>
            <person name="Pangilinan J."/>
            <person name="Park H.-J."/>
            <person name="Ramirez L."/>
            <person name="Alfaro M."/>
            <person name="Sun H."/>
            <person name="Tritt A."/>
            <person name="Yoshinaga Y."/>
            <person name="Zwiers L.-H."/>
            <person name="Turgeon B."/>
            <person name="Goodwin S."/>
            <person name="Spatafora J."/>
            <person name="Crous P."/>
            <person name="Grigoriev I."/>
        </authorList>
    </citation>
    <scope>NUCLEOTIDE SEQUENCE</scope>
    <source>
        <strain evidence="10">CBS 627.86</strain>
    </source>
</reference>
<protein>
    <recommendedName>
        <fullName evidence="9">RRM domain-containing protein</fullName>
    </recommendedName>
</protein>
<dbReference type="GO" id="GO:0003723">
    <property type="term" value="F:RNA binding"/>
    <property type="evidence" value="ECO:0007669"/>
    <property type="project" value="UniProtKB-UniRule"/>
</dbReference>
<dbReference type="InterPro" id="IPR000504">
    <property type="entry name" value="RRM_dom"/>
</dbReference>
<evidence type="ECO:0000313" key="11">
    <source>
        <dbReference type="Proteomes" id="UP000799770"/>
    </source>
</evidence>
<dbReference type="Gene3D" id="3.30.70.330">
    <property type="match status" value="2"/>
</dbReference>
<sequence>MATRVPFPEDVDTFGSDERISYSAADQTWLLVDEFGEEWEFNTVANKWFQPATDEQIAAMQGYNGDANGSDEETNAAEVNKKKRKAAAAASNAKKQVKKEPENRAVYVRNIPLDASREDIEETFGRYGGMIDQGIDGAKRVKMYADDQGNFNGEALIVFFKKDSVQQAIRMLDDFPFRIGDTNAANLRVEEADMSYKKNQDKSEIKFVRRDKKASERTRAELNRKLAEWSDDDEPAKELLPHNKYAQFAIIKKAFTLKEIEEDPQLVLDIKEDMREQAETCGEVTNCVLYDKESEGVLSIRFKDPRSAEEFVTKTNGKGYAGQKLHVYIPEDRFKFKKSGKEDGVDSDEEAERLERFGEELERA</sequence>
<comment type="similarity">
    <text evidence="1">Belongs to the HTATSF1 family.</text>
</comment>
<dbReference type="PANTHER" id="PTHR15608:SF0">
    <property type="entry name" value="HIV TAT-SPECIFIC FACTOR 1"/>
    <property type="match status" value="1"/>
</dbReference>
<dbReference type="EMBL" id="ML977313">
    <property type="protein sequence ID" value="KAF2120541.1"/>
    <property type="molecule type" value="Genomic_DNA"/>
</dbReference>
<dbReference type="FunFam" id="3.30.70.330:FF:000105">
    <property type="entry name" value="HIV Tat-specific factor 1 homolog"/>
    <property type="match status" value="1"/>
</dbReference>
<keyword evidence="7" id="KW-0175">Coiled coil</keyword>
<dbReference type="PROSITE" id="PS50102">
    <property type="entry name" value="RRM"/>
    <property type="match status" value="1"/>
</dbReference>
<evidence type="ECO:0000256" key="3">
    <source>
        <dbReference type="ARBA" id="ARBA00022737"/>
    </source>
</evidence>
<dbReference type="AlphaFoldDB" id="A0A6A5ZQI7"/>
<keyword evidence="5" id="KW-0508">mRNA splicing</keyword>
<dbReference type="GO" id="GO:0000398">
    <property type="term" value="P:mRNA splicing, via spliceosome"/>
    <property type="evidence" value="ECO:0007669"/>
    <property type="project" value="UniProtKB-ARBA"/>
</dbReference>
<name>A0A6A5ZQI7_9PLEO</name>
<dbReference type="InterPro" id="IPR034393">
    <property type="entry name" value="TatSF1-like"/>
</dbReference>
<evidence type="ECO:0000256" key="5">
    <source>
        <dbReference type="ARBA" id="ARBA00023187"/>
    </source>
</evidence>
<dbReference type="Pfam" id="PF00076">
    <property type="entry name" value="RRM_1"/>
    <property type="match status" value="1"/>
</dbReference>
<evidence type="ECO:0000256" key="6">
    <source>
        <dbReference type="PROSITE-ProRule" id="PRU00176"/>
    </source>
</evidence>
<evidence type="ECO:0000313" key="10">
    <source>
        <dbReference type="EMBL" id="KAF2120541.1"/>
    </source>
</evidence>
<dbReference type="SMART" id="SM00360">
    <property type="entry name" value="RRM"/>
    <property type="match status" value="2"/>
</dbReference>
<keyword evidence="3" id="KW-0677">Repeat</keyword>
<organism evidence="10 11">
    <name type="scientific">Lophiotrema nucula</name>
    <dbReference type="NCBI Taxonomy" id="690887"/>
    <lineage>
        <taxon>Eukaryota</taxon>
        <taxon>Fungi</taxon>
        <taxon>Dikarya</taxon>
        <taxon>Ascomycota</taxon>
        <taxon>Pezizomycotina</taxon>
        <taxon>Dothideomycetes</taxon>
        <taxon>Pleosporomycetidae</taxon>
        <taxon>Pleosporales</taxon>
        <taxon>Lophiotremataceae</taxon>
        <taxon>Lophiotrema</taxon>
    </lineage>
</organism>
<dbReference type="InterPro" id="IPR035979">
    <property type="entry name" value="RBD_domain_sf"/>
</dbReference>
<feature type="region of interest" description="Disordered" evidence="8">
    <location>
        <begin position="338"/>
        <end position="364"/>
    </location>
</feature>
<dbReference type="InterPro" id="IPR012677">
    <property type="entry name" value="Nucleotide-bd_a/b_plait_sf"/>
</dbReference>
<accession>A0A6A5ZQI7</accession>
<evidence type="ECO:0000256" key="8">
    <source>
        <dbReference type="SAM" id="MobiDB-lite"/>
    </source>
</evidence>
<dbReference type="GO" id="GO:0005686">
    <property type="term" value="C:U2 snRNP"/>
    <property type="evidence" value="ECO:0007669"/>
    <property type="project" value="TreeGrafter"/>
</dbReference>
<keyword evidence="4 6" id="KW-0694">RNA-binding</keyword>
<evidence type="ECO:0000256" key="4">
    <source>
        <dbReference type="ARBA" id="ARBA00022884"/>
    </source>
</evidence>
<keyword evidence="2" id="KW-0507">mRNA processing</keyword>
<evidence type="ECO:0000259" key="9">
    <source>
        <dbReference type="PROSITE" id="PS50102"/>
    </source>
</evidence>
<feature type="domain" description="RRM" evidence="9">
    <location>
        <begin position="104"/>
        <end position="194"/>
    </location>
</feature>
<evidence type="ECO:0000256" key="2">
    <source>
        <dbReference type="ARBA" id="ARBA00022664"/>
    </source>
</evidence>
<feature type="coiled-coil region" evidence="7">
    <location>
        <begin position="205"/>
        <end position="232"/>
    </location>
</feature>
<gene>
    <name evidence="10" type="ORF">BDV96DRAFT_269020</name>
</gene>